<evidence type="ECO:0000256" key="2">
    <source>
        <dbReference type="SAM" id="MobiDB-lite"/>
    </source>
</evidence>
<dbReference type="Proteomes" id="UP000663671">
    <property type="component" value="Chromosome 2"/>
</dbReference>
<reference evidence="3" key="1">
    <citation type="submission" date="2021-01" db="EMBL/GenBank/DDBJ databases">
        <title>Chromosome-level genome assembly of a human fungal pathogen reveals clustering of transcriptionally co-regulated genes.</title>
        <authorList>
            <person name="Voorhies M."/>
            <person name="Cohen S."/>
            <person name="Shea T.P."/>
            <person name="Petrus S."/>
            <person name="Munoz J.F."/>
            <person name="Poplawski S."/>
            <person name="Goldman W.E."/>
            <person name="Michael T."/>
            <person name="Cuomo C.A."/>
            <person name="Sil A."/>
            <person name="Beyhan S."/>
        </authorList>
    </citation>
    <scope>NUCLEOTIDE SEQUENCE</scope>
    <source>
        <strain evidence="3">WU24</strain>
    </source>
</reference>
<proteinExistence type="predicted"/>
<dbReference type="CDD" id="cd00024">
    <property type="entry name" value="CD_CSD"/>
    <property type="match status" value="1"/>
</dbReference>
<gene>
    <name evidence="3" type="ORF">I7I51_08811</name>
</gene>
<dbReference type="VEuPathDB" id="FungiDB:I7I51_08811"/>
<organism evidence="3 4">
    <name type="scientific">Ajellomyces capsulatus</name>
    <name type="common">Darling's disease fungus</name>
    <name type="synonym">Histoplasma capsulatum</name>
    <dbReference type="NCBI Taxonomy" id="5037"/>
    <lineage>
        <taxon>Eukaryota</taxon>
        <taxon>Fungi</taxon>
        <taxon>Dikarya</taxon>
        <taxon>Ascomycota</taxon>
        <taxon>Pezizomycotina</taxon>
        <taxon>Eurotiomycetes</taxon>
        <taxon>Eurotiomycetidae</taxon>
        <taxon>Onygenales</taxon>
        <taxon>Ajellomycetaceae</taxon>
        <taxon>Histoplasma</taxon>
    </lineage>
</organism>
<dbReference type="InterPro" id="IPR016197">
    <property type="entry name" value="Chromo-like_dom_sf"/>
</dbReference>
<dbReference type="SUPFAM" id="SSF54160">
    <property type="entry name" value="Chromo domain-like"/>
    <property type="match status" value="2"/>
</dbReference>
<feature type="compositionally biased region" description="Polar residues" evidence="2">
    <location>
        <begin position="46"/>
        <end position="73"/>
    </location>
</feature>
<feature type="region of interest" description="Disordered" evidence="2">
    <location>
        <begin position="1"/>
        <end position="77"/>
    </location>
</feature>
<dbReference type="EMBL" id="CP069109">
    <property type="protein sequence ID" value="QSS59376.1"/>
    <property type="molecule type" value="Genomic_DNA"/>
</dbReference>
<feature type="non-terminal residue" evidence="3">
    <location>
        <position position="1"/>
    </location>
</feature>
<evidence type="ECO:0000313" key="4">
    <source>
        <dbReference type="Proteomes" id="UP000663671"/>
    </source>
</evidence>
<protein>
    <recommendedName>
        <fullName evidence="5">Chromo domain-containing protein</fullName>
    </recommendedName>
</protein>
<evidence type="ECO:0000256" key="1">
    <source>
        <dbReference type="ARBA" id="ARBA00011353"/>
    </source>
</evidence>
<feature type="compositionally biased region" description="Basic and acidic residues" evidence="2">
    <location>
        <begin position="21"/>
        <end position="34"/>
    </location>
</feature>
<evidence type="ECO:0000313" key="3">
    <source>
        <dbReference type="EMBL" id="QSS59376.1"/>
    </source>
</evidence>
<sequence>ESANESADAPTPPPLSSAHKASTDKGDEPDHMADGRAALAPREVSETPQLSVGKSTSSGEPHTSVSPRPQSRSPIPVEPVTRLEWSVRKILDSRIRKREGKAILEYLVVWEPTWQLRRDLILGCHALIEEFHAKWGDERPSTTMLERHERFDAYHLPSIPADRNGVTTWLIKRILNSRIRVRGGQAILEYLVAWRPTWQPRSDLIPGCEGLVGEYHEEWKDKRPSLTTLAGYRHFKQRRRPRKGNRYKIVKSSG</sequence>
<name>A0A8A1LYV7_AJECA</name>
<dbReference type="AlphaFoldDB" id="A0A8A1LYV7"/>
<evidence type="ECO:0008006" key="5">
    <source>
        <dbReference type="Google" id="ProtNLM"/>
    </source>
</evidence>
<comment type="subunit">
    <text evidence="1">Component of the NuA4 histone acetyltransferase complex.</text>
</comment>
<dbReference type="OrthoDB" id="4187800at2759"/>
<accession>A0A8A1LYV7</accession>
<dbReference type="Gene3D" id="2.40.50.40">
    <property type="match status" value="2"/>
</dbReference>